<evidence type="ECO:0000256" key="10">
    <source>
        <dbReference type="ARBA" id="ARBA00047984"/>
    </source>
</evidence>
<feature type="compositionally biased region" description="Basic and acidic residues" evidence="12">
    <location>
        <begin position="772"/>
        <end position="785"/>
    </location>
</feature>
<comment type="subcellular location">
    <subcellularLocation>
        <location evidence="1">Nucleus</location>
        <location evidence="1">Nucleolus</location>
    </subcellularLocation>
</comment>
<keyword evidence="6 16" id="KW-0347">Helicase</keyword>
<dbReference type="PROSITE" id="PS51192">
    <property type="entry name" value="HELICASE_ATP_BIND_1"/>
    <property type="match status" value="1"/>
</dbReference>
<dbReference type="AlphaFoldDB" id="A0A195ASZ0"/>
<dbReference type="SUPFAM" id="SSF52540">
    <property type="entry name" value="P-loop containing nucleoside triphosphate hydrolases"/>
    <property type="match status" value="1"/>
</dbReference>
<feature type="short sequence motif" description="Q motif" evidence="11">
    <location>
        <begin position="72"/>
        <end position="100"/>
    </location>
</feature>
<dbReference type="InterPro" id="IPR011545">
    <property type="entry name" value="DEAD/DEAH_box_helicase_dom"/>
</dbReference>
<dbReference type="InterPro" id="IPR000629">
    <property type="entry name" value="RNA-helicase_DEAD-box_CS"/>
</dbReference>
<dbReference type="InterPro" id="IPR033517">
    <property type="entry name" value="DDX54/DBP10_DEAD-box_helicase"/>
</dbReference>
<dbReference type="SMART" id="SM00487">
    <property type="entry name" value="DEXDc"/>
    <property type="match status" value="1"/>
</dbReference>
<evidence type="ECO:0000256" key="3">
    <source>
        <dbReference type="ARBA" id="ARBA00012552"/>
    </source>
</evidence>
<evidence type="ECO:0000256" key="8">
    <source>
        <dbReference type="ARBA" id="ARBA00022884"/>
    </source>
</evidence>
<dbReference type="Pfam" id="PF08147">
    <property type="entry name" value="DBP10CT"/>
    <property type="match status" value="1"/>
</dbReference>
<proteinExistence type="inferred from homology"/>
<feature type="domain" description="Helicase C-terminal" evidence="14">
    <location>
        <begin position="305"/>
        <end position="448"/>
    </location>
</feature>
<dbReference type="FunFam" id="3.40.50.300:FF:000865">
    <property type="entry name" value="ATP-dependent RNA helicase DDX54"/>
    <property type="match status" value="1"/>
</dbReference>
<evidence type="ECO:0000313" key="16">
    <source>
        <dbReference type="EMBL" id="KYM75333.1"/>
    </source>
</evidence>
<keyword evidence="17" id="KW-1185">Reference proteome</keyword>
<feature type="domain" description="DEAD-box RNA helicase Q" evidence="15">
    <location>
        <begin position="72"/>
        <end position="100"/>
    </location>
</feature>
<keyword evidence="4" id="KW-0547">Nucleotide-binding</keyword>
<reference evidence="16 17" key="1">
    <citation type="submission" date="2015-09" db="EMBL/GenBank/DDBJ databases">
        <title>Atta colombica WGS genome.</title>
        <authorList>
            <person name="Nygaard S."/>
            <person name="Hu H."/>
            <person name="Boomsma J."/>
            <person name="Zhang G."/>
        </authorList>
    </citation>
    <scope>NUCLEOTIDE SEQUENCE [LARGE SCALE GENOMIC DNA]</scope>
    <source>
        <strain evidence="16">Treedump-2</strain>
        <tissue evidence="16">Whole body</tissue>
    </source>
</reference>
<dbReference type="GO" id="GO:0003723">
    <property type="term" value="F:RNA binding"/>
    <property type="evidence" value="ECO:0007669"/>
    <property type="project" value="UniProtKB-KW"/>
</dbReference>
<accession>A0A195ASZ0</accession>
<keyword evidence="7" id="KW-0067">ATP-binding</keyword>
<evidence type="ECO:0000256" key="2">
    <source>
        <dbReference type="ARBA" id="ARBA00010379"/>
    </source>
</evidence>
<evidence type="ECO:0000259" key="15">
    <source>
        <dbReference type="PROSITE" id="PS51195"/>
    </source>
</evidence>
<evidence type="ECO:0000256" key="12">
    <source>
        <dbReference type="SAM" id="MobiDB-lite"/>
    </source>
</evidence>
<evidence type="ECO:0000256" key="1">
    <source>
        <dbReference type="ARBA" id="ARBA00004604"/>
    </source>
</evidence>
<evidence type="ECO:0000256" key="6">
    <source>
        <dbReference type="ARBA" id="ARBA00022806"/>
    </source>
</evidence>
<dbReference type="CDD" id="cd17959">
    <property type="entry name" value="DEADc_DDX54"/>
    <property type="match status" value="1"/>
</dbReference>
<keyword evidence="9" id="KW-0539">Nucleus</keyword>
<feature type="compositionally biased region" description="Polar residues" evidence="12">
    <location>
        <begin position="749"/>
        <end position="758"/>
    </location>
</feature>
<dbReference type="InterPro" id="IPR050079">
    <property type="entry name" value="DEAD_box_RNA_helicase"/>
</dbReference>
<dbReference type="EC" id="3.6.4.13" evidence="3"/>
<dbReference type="InterPro" id="IPR014014">
    <property type="entry name" value="RNA_helicase_DEAD_Q_motif"/>
</dbReference>
<evidence type="ECO:0000256" key="7">
    <source>
        <dbReference type="ARBA" id="ARBA00022840"/>
    </source>
</evidence>
<evidence type="ECO:0000256" key="11">
    <source>
        <dbReference type="PROSITE-ProRule" id="PRU00552"/>
    </source>
</evidence>
<dbReference type="InterPro" id="IPR027417">
    <property type="entry name" value="P-loop_NTPase"/>
</dbReference>
<sequence>MLVLRDELDRPIRYLIKSLSPTDTQQWSYQLHVYSKMKDDDLIGFADPNTVSDNDEDNEIASIKKKISKKSGGFQSMALSFAVLKGILKRGYKIPTPIQRKTIPLALEGRDVVAMARTGSGKTACFLIPLFEKLKARQAKTGARALILSPTRELALQTLKFIKELGKFTGLKSAVILGGDSMDNQFSAIHGNPDIIVATPGRFLHICVEMDLQLKNIEYIVFDEADRLFEMGFGEQIEEIVNRLPESRQTLLFSATLPKILVDFAKAGLNDPVLLRLDVESKLPEGLTLSFITCRPEEKLAVLLSLLKRIIKPESQTIIFAETMHHVEYIHQILDKTGISNTFIYSNLDPSARKINAAKFQIGKVRVLIVTDVAARGIDIPHLDCVINFNFPAKSKLFVHRVGRCARAGRVGMAYNIVSSDEYPYLLDLHLFLGRPLTIVPTTETDESMEYAVGKLPQAMVEEELAELINWHNTSTDLINMRKVCNNAYQQYVRSRPNASAESVKRIKELRINEAGILPQYTDASHIDIADIISRMKKYRPQGTIFEIGTKTNSTDYQVMKTKRMFHKENILNFRKKMEEHKIDKINMASELSQKINLPSSNTEEINAAFKTVVVPKKRTSDDLYKLSKKKKRLTKRDEEYYIPYSASDKHTEDGLAVNTFATETDKAQMDLTADNEDSQHLQTQLKKWDRKRKKMVTVERDPKAKKIRTESGVWIPATYKTNRYNVWKEKSKIDENDSADDSEEEPLQSKNLRTTANTHWARHNQKLKDKIKIKNELKRPEQVLKARKLLEKKRQKNGRKRNKGQKNRKH</sequence>
<dbReference type="SMART" id="SM00490">
    <property type="entry name" value="HELICc"/>
    <property type="match status" value="1"/>
</dbReference>
<dbReference type="InterPro" id="IPR001650">
    <property type="entry name" value="Helicase_C-like"/>
</dbReference>
<dbReference type="GO" id="GO:0010468">
    <property type="term" value="P:regulation of gene expression"/>
    <property type="evidence" value="ECO:0007669"/>
    <property type="project" value="UniProtKB-ARBA"/>
</dbReference>
<dbReference type="Proteomes" id="UP000078540">
    <property type="component" value="Unassembled WGS sequence"/>
</dbReference>
<dbReference type="PROSITE" id="PS00039">
    <property type="entry name" value="DEAD_ATP_HELICASE"/>
    <property type="match status" value="1"/>
</dbReference>
<protein>
    <recommendedName>
        <fullName evidence="3">RNA helicase</fullName>
        <ecNumber evidence="3">3.6.4.13</ecNumber>
    </recommendedName>
</protein>
<dbReference type="GO" id="GO:0005829">
    <property type="term" value="C:cytosol"/>
    <property type="evidence" value="ECO:0007669"/>
    <property type="project" value="TreeGrafter"/>
</dbReference>
<feature type="compositionally biased region" description="Basic residues" evidence="12">
    <location>
        <begin position="786"/>
        <end position="811"/>
    </location>
</feature>
<dbReference type="STRING" id="520822.A0A195ASZ0"/>
<organism evidence="16 17">
    <name type="scientific">Atta colombica</name>
    <dbReference type="NCBI Taxonomy" id="520822"/>
    <lineage>
        <taxon>Eukaryota</taxon>
        <taxon>Metazoa</taxon>
        <taxon>Ecdysozoa</taxon>
        <taxon>Arthropoda</taxon>
        <taxon>Hexapoda</taxon>
        <taxon>Insecta</taxon>
        <taxon>Pterygota</taxon>
        <taxon>Neoptera</taxon>
        <taxon>Endopterygota</taxon>
        <taxon>Hymenoptera</taxon>
        <taxon>Apocrita</taxon>
        <taxon>Aculeata</taxon>
        <taxon>Formicoidea</taxon>
        <taxon>Formicidae</taxon>
        <taxon>Myrmicinae</taxon>
        <taxon>Atta</taxon>
    </lineage>
</organism>
<evidence type="ECO:0000259" key="13">
    <source>
        <dbReference type="PROSITE" id="PS51192"/>
    </source>
</evidence>
<dbReference type="InterPro" id="IPR012541">
    <property type="entry name" value="DBP10_C"/>
</dbReference>
<feature type="region of interest" description="Disordered" evidence="12">
    <location>
        <begin position="772"/>
        <end position="811"/>
    </location>
</feature>
<dbReference type="Pfam" id="PF00270">
    <property type="entry name" value="DEAD"/>
    <property type="match status" value="1"/>
</dbReference>
<dbReference type="EMBL" id="KQ976746">
    <property type="protein sequence ID" value="KYM75333.1"/>
    <property type="molecule type" value="Genomic_DNA"/>
</dbReference>
<dbReference type="GO" id="GO:0003724">
    <property type="term" value="F:RNA helicase activity"/>
    <property type="evidence" value="ECO:0007669"/>
    <property type="project" value="UniProtKB-EC"/>
</dbReference>
<feature type="compositionally biased region" description="Acidic residues" evidence="12">
    <location>
        <begin position="737"/>
        <end position="747"/>
    </location>
</feature>
<dbReference type="PANTHER" id="PTHR47959">
    <property type="entry name" value="ATP-DEPENDENT RNA HELICASE RHLE-RELATED"/>
    <property type="match status" value="1"/>
</dbReference>
<dbReference type="GO" id="GO:0005730">
    <property type="term" value="C:nucleolus"/>
    <property type="evidence" value="ECO:0007669"/>
    <property type="project" value="UniProtKB-SubCell"/>
</dbReference>
<dbReference type="Pfam" id="PF00271">
    <property type="entry name" value="Helicase_C"/>
    <property type="match status" value="1"/>
</dbReference>
<gene>
    <name evidence="16" type="ORF">ALC53_14241</name>
</gene>
<dbReference type="GO" id="GO:0016887">
    <property type="term" value="F:ATP hydrolysis activity"/>
    <property type="evidence" value="ECO:0007669"/>
    <property type="project" value="RHEA"/>
</dbReference>
<dbReference type="PROSITE" id="PS51195">
    <property type="entry name" value="Q_MOTIF"/>
    <property type="match status" value="1"/>
</dbReference>
<dbReference type="PANTHER" id="PTHR47959:SF8">
    <property type="entry name" value="RNA HELICASE"/>
    <property type="match status" value="1"/>
</dbReference>
<dbReference type="SMART" id="SM01123">
    <property type="entry name" value="DBP10CT"/>
    <property type="match status" value="1"/>
</dbReference>
<comment type="similarity">
    <text evidence="2">Belongs to the DEAD box helicase family. DDX54/DBP10 subfamily.</text>
</comment>
<comment type="catalytic activity">
    <reaction evidence="10">
        <text>ATP + H2O = ADP + phosphate + H(+)</text>
        <dbReference type="Rhea" id="RHEA:13065"/>
        <dbReference type="ChEBI" id="CHEBI:15377"/>
        <dbReference type="ChEBI" id="CHEBI:15378"/>
        <dbReference type="ChEBI" id="CHEBI:30616"/>
        <dbReference type="ChEBI" id="CHEBI:43474"/>
        <dbReference type="ChEBI" id="CHEBI:456216"/>
        <dbReference type="EC" id="3.6.4.13"/>
    </reaction>
</comment>
<keyword evidence="8" id="KW-0694">RNA-binding</keyword>
<evidence type="ECO:0000256" key="9">
    <source>
        <dbReference type="ARBA" id="ARBA00023242"/>
    </source>
</evidence>
<keyword evidence="5" id="KW-0378">Hydrolase</keyword>
<feature type="domain" description="Helicase ATP-binding" evidence="13">
    <location>
        <begin position="103"/>
        <end position="275"/>
    </location>
</feature>
<dbReference type="GO" id="GO:0005524">
    <property type="term" value="F:ATP binding"/>
    <property type="evidence" value="ECO:0007669"/>
    <property type="project" value="UniProtKB-KW"/>
</dbReference>
<dbReference type="Gene3D" id="3.40.50.300">
    <property type="entry name" value="P-loop containing nucleotide triphosphate hydrolases"/>
    <property type="match status" value="2"/>
</dbReference>
<evidence type="ECO:0000313" key="17">
    <source>
        <dbReference type="Proteomes" id="UP000078540"/>
    </source>
</evidence>
<dbReference type="CDD" id="cd18787">
    <property type="entry name" value="SF2_C_DEAD"/>
    <property type="match status" value="1"/>
</dbReference>
<dbReference type="PROSITE" id="PS51194">
    <property type="entry name" value="HELICASE_CTER"/>
    <property type="match status" value="1"/>
</dbReference>
<evidence type="ECO:0000259" key="14">
    <source>
        <dbReference type="PROSITE" id="PS51194"/>
    </source>
</evidence>
<feature type="region of interest" description="Disordered" evidence="12">
    <location>
        <begin position="733"/>
        <end position="758"/>
    </location>
</feature>
<name>A0A195ASZ0_9HYME</name>
<dbReference type="InterPro" id="IPR014001">
    <property type="entry name" value="Helicase_ATP-bd"/>
</dbReference>
<evidence type="ECO:0000256" key="4">
    <source>
        <dbReference type="ARBA" id="ARBA00022741"/>
    </source>
</evidence>
<evidence type="ECO:0000256" key="5">
    <source>
        <dbReference type="ARBA" id="ARBA00022801"/>
    </source>
</evidence>